<dbReference type="Proteomes" id="UP000198211">
    <property type="component" value="Unassembled WGS sequence"/>
</dbReference>
<dbReference type="EMBL" id="NBNE01006143">
    <property type="protein sequence ID" value="OWZ02478.1"/>
    <property type="molecule type" value="Genomic_DNA"/>
</dbReference>
<protein>
    <recommendedName>
        <fullName evidence="3">Reverse transcriptase</fullName>
    </recommendedName>
</protein>
<proteinExistence type="predicted"/>
<evidence type="ECO:0000313" key="2">
    <source>
        <dbReference type="Proteomes" id="UP000198211"/>
    </source>
</evidence>
<dbReference type="AlphaFoldDB" id="A0A225VC81"/>
<evidence type="ECO:0000313" key="1">
    <source>
        <dbReference type="EMBL" id="OWZ02478.1"/>
    </source>
</evidence>
<comment type="caution">
    <text evidence="1">The sequence shown here is derived from an EMBL/GenBank/DDBJ whole genome shotgun (WGS) entry which is preliminary data.</text>
</comment>
<feature type="non-terminal residue" evidence="1">
    <location>
        <position position="1"/>
    </location>
</feature>
<evidence type="ECO:0008006" key="3">
    <source>
        <dbReference type="Google" id="ProtNLM"/>
    </source>
</evidence>
<sequence length="413" mass="44289">LELVREAVETRARRQNERATEHAISEGSQGWLYLHRIKRGYARKRAHMWHGPFHVAELVNAYAARLETSDTPYQLFPIVHLSKLKPVREFPSRPELRLTVPSDERFDFDEKLLPEDSWEARELDDGICEVERMLNPGTDDSADADVVVVDVDDTTGTGVGGVDAEVDPGVDAAVVGVEEAAVNIAAEAEAAEVGVEDNADDPADFEGEGVVIGFTAEDDADDTTGVEVTGVGATDVVVDDAVVVGVAGGIDDLPVKDRRDATAEASDRVVSDVGGCPVTGSRSGGRGTAAYKAASIDASKLRTRAAESMVPPMLVNIVLKREVSASRAVGIVDDPLQSSNTGFRLATRLGEEQCGRGLRDQRELNLLMRLGQLSLRCKAGCLGHRNSFLQVTDARYVALVLLGVGDQEGVYPS</sequence>
<accession>A0A225VC81</accession>
<keyword evidence="2" id="KW-1185">Reference proteome</keyword>
<reference evidence="2" key="1">
    <citation type="submission" date="2017-03" db="EMBL/GenBank/DDBJ databases">
        <title>Phytopthora megakarya and P. palmivora, two closely related causual agents of cacao black pod achieved similar genome size and gene model numbers by different mechanisms.</title>
        <authorList>
            <person name="Ali S."/>
            <person name="Shao J."/>
            <person name="Larry D.J."/>
            <person name="Kronmiller B."/>
            <person name="Shen D."/>
            <person name="Strem M.D."/>
            <person name="Melnick R.L."/>
            <person name="Guiltinan M.J."/>
            <person name="Tyler B.M."/>
            <person name="Meinhardt L.W."/>
            <person name="Bailey B.A."/>
        </authorList>
    </citation>
    <scope>NUCLEOTIDE SEQUENCE [LARGE SCALE GENOMIC DNA]</scope>
    <source>
        <strain evidence="2">zdho120</strain>
    </source>
</reference>
<gene>
    <name evidence="1" type="ORF">PHMEG_00025954</name>
</gene>
<name>A0A225VC81_9STRA</name>
<organism evidence="1 2">
    <name type="scientific">Phytophthora megakarya</name>
    <dbReference type="NCBI Taxonomy" id="4795"/>
    <lineage>
        <taxon>Eukaryota</taxon>
        <taxon>Sar</taxon>
        <taxon>Stramenopiles</taxon>
        <taxon>Oomycota</taxon>
        <taxon>Peronosporomycetes</taxon>
        <taxon>Peronosporales</taxon>
        <taxon>Peronosporaceae</taxon>
        <taxon>Phytophthora</taxon>
    </lineage>
</organism>